<sequence>MATKSRMGKYIVSPSFQHLCTFICLHDCESCSTGFDAQLSAASHPDQLKHLFPHARLVFPDAPFRGDGTNLRNWYSLEPFQAHTASRGEWQRIANVAASLEGLVEQEAQLVGRDGVFVIGFGMGASIGTTLLLKTDQPFGGFIGIGGWVPYIDDLIAVAAQEYHEQQSQPAPTSAMNRIELSDVGFFDFLQGTLDTGLFDTAFNPSKSSPQPEHLDPLERPAGPHPAQSLLERFLRVTNFLRGLTFSERADKAERTSLGTPALFIHANNDPLVPYGHATEAVGLLKSLGFVPELKSVKENTHKVTKQQFIISVNALLANALLPPAARTTITRNFPHVLQ</sequence>
<dbReference type="InterPro" id="IPR050565">
    <property type="entry name" value="LYPA1-2/EST-like"/>
</dbReference>
<evidence type="ECO:0000256" key="7">
    <source>
        <dbReference type="ARBA" id="ARBA00029392"/>
    </source>
</evidence>
<reference evidence="12 13" key="1">
    <citation type="journal article" date="2021" name="Nat. Commun.">
        <title>Genetic determinants of endophytism in the Arabidopsis root mycobiome.</title>
        <authorList>
            <person name="Mesny F."/>
            <person name="Miyauchi S."/>
            <person name="Thiergart T."/>
            <person name="Pickel B."/>
            <person name="Atanasova L."/>
            <person name="Karlsson M."/>
            <person name="Huettel B."/>
            <person name="Barry K.W."/>
            <person name="Haridas S."/>
            <person name="Chen C."/>
            <person name="Bauer D."/>
            <person name="Andreopoulos W."/>
            <person name="Pangilinan J."/>
            <person name="LaButti K."/>
            <person name="Riley R."/>
            <person name="Lipzen A."/>
            <person name="Clum A."/>
            <person name="Drula E."/>
            <person name="Henrissat B."/>
            <person name="Kohler A."/>
            <person name="Grigoriev I.V."/>
            <person name="Martin F.M."/>
            <person name="Hacquard S."/>
        </authorList>
    </citation>
    <scope>NUCLEOTIDE SEQUENCE [LARGE SCALE GENOMIC DNA]</scope>
    <source>
        <strain evidence="12 13">MPI-CAGE-CH-0241</strain>
    </source>
</reference>
<dbReference type="EMBL" id="JAGPYM010000002">
    <property type="protein sequence ID" value="KAH6898579.1"/>
    <property type="molecule type" value="Genomic_DNA"/>
</dbReference>
<gene>
    <name evidence="12" type="ORF">B0T10DRAFT_578383</name>
</gene>
<evidence type="ECO:0000256" key="4">
    <source>
        <dbReference type="ARBA" id="ARBA00022487"/>
    </source>
</evidence>
<dbReference type="EC" id="3.1.2.22" evidence="2"/>
<comment type="catalytic activity">
    <reaction evidence="9">
        <text>S-hexadecanoyl-L-cysteinyl-[protein] + H2O = L-cysteinyl-[protein] + hexadecanoate + H(+)</text>
        <dbReference type="Rhea" id="RHEA:19233"/>
        <dbReference type="Rhea" id="RHEA-COMP:10131"/>
        <dbReference type="Rhea" id="RHEA-COMP:11032"/>
        <dbReference type="ChEBI" id="CHEBI:7896"/>
        <dbReference type="ChEBI" id="CHEBI:15377"/>
        <dbReference type="ChEBI" id="CHEBI:15378"/>
        <dbReference type="ChEBI" id="CHEBI:29950"/>
        <dbReference type="ChEBI" id="CHEBI:74151"/>
        <dbReference type="EC" id="3.1.2.22"/>
    </reaction>
</comment>
<evidence type="ECO:0000313" key="12">
    <source>
        <dbReference type="EMBL" id="KAH6898579.1"/>
    </source>
</evidence>
<dbReference type="Gene3D" id="3.40.50.1820">
    <property type="entry name" value="alpha/beta hydrolase"/>
    <property type="match status" value="1"/>
</dbReference>
<keyword evidence="6" id="KW-0443">Lipid metabolism</keyword>
<dbReference type="GO" id="GO:0005737">
    <property type="term" value="C:cytoplasm"/>
    <property type="evidence" value="ECO:0007669"/>
    <property type="project" value="TreeGrafter"/>
</dbReference>
<dbReference type="PANTHER" id="PTHR10655">
    <property type="entry name" value="LYSOPHOSPHOLIPASE-RELATED"/>
    <property type="match status" value="1"/>
</dbReference>
<dbReference type="InterPro" id="IPR003140">
    <property type="entry name" value="PLipase/COase/thioEstase"/>
</dbReference>
<dbReference type="InterPro" id="IPR029058">
    <property type="entry name" value="AB_hydrolase_fold"/>
</dbReference>
<evidence type="ECO:0000256" key="9">
    <source>
        <dbReference type="ARBA" id="ARBA00047337"/>
    </source>
</evidence>
<keyword evidence="5 12" id="KW-0378">Hydrolase</keyword>
<evidence type="ECO:0000259" key="11">
    <source>
        <dbReference type="Pfam" id="PF02230"/>
    </source>
</evidence>
<protein>
    <recommendedName>
        <fullName evidence="3">Acyl-protein thioesterase 1</fullName>
        <ecNumber evidence="2">3.1.2.22</ecNumber>
    </recommendedName>
    <alternativeName>
        <fullName evidence="8">Palmitoyl-protein hydrolase</fullName>
    </alternativeName>
</protein>
<evidence type="ECO:0000256" key="2">
    <source>
        <dbReference type="ARBA" id="ARBA00012423"/>
    </source>
</evidence>
<dbReference type="Pfam" id="PF02230">
    <property type="entry name" value="Abhydrolase_2"/>
    <property type="match status" value="1"/>
</dbReference>
<comment type="function">
    <text evidence="7">Hydrolyzes fatty acids from S-acylated cysteine residues in proteins with a strong preference for palmitoylated G-alpha proteins over other acyl substrates. Mediates the deacylation of G-alpha proteins such as GPA1 in vivo, but has weak or no activity toward palmitoylated Ras proteins. Has weak lysophospholipase activity in vitro; however such activity may not exist in vivo.</text>
</comment>
<dbReference type="GO" id="GO:0008474">
    <property type="term" value="F:palmitoyl-(protein) hydrolase activity"/>
    <property type="evidence" value="ECO:0007669"/>
    <property type="project" value="UniProtKB-EC"/>
</dbReference>
<evidence type="ECO:0000256" key="5">
    <source>
        <dbReference type="ARBA" id="ARBA00022801"/>
    </source>
</evidence>
<evidence type="ECO:0000256" key="6">
    <source>
        <dbReference type="ARBA" id="ARBA00022832"/>
    </source>
</evidence>
<dbReference type="OrthoDB" id="2418081at2759"/>
<dbReference type="PANTHER" id="PTHR10655:SF17">
    <property type="entry name" value="LYSOPHOSPHOLIPASE-LIKE PROTEIN 1"/>
    <property type="match status" value="1"/>
</dbReference>
<keyword evidence="4" id="KW-0719">Serine esterase</keyword>
<dbReference type="GO" id="GO:0006631">
    <property type="term" value="P:fatty acid metabolic process"/>
    <property type="evidence" value="ECO:0007669"/>
    <property type="project" value="UniProtKB-KW"/>
</dbReference>
<feature type="region of interest" description="Disordered" evidence="10">
    <location>
        <begin position="201"/>
        <end position="223"/>
    </location>
</feature>
<feature type="domain" description="Phospholipase/carboxylesterase/thioesterase" evidence="11">
    <location>
        <begin position="43"/>
        <end position="151"/>
    </location>
</feature>
<evidence type="ECO:0000256" key="3">
    <source>
        <dbReference type="ARBA" id="ARBA00014923"/>
    </source>
</evidence>
<name>A0A9P9AWD6_9HYPO</name>
<dbReference type="Proteomes" id="UP000777438">
    <property type="component" value="Unassembled WGS sequence"/>
</dbReference>
<comment type="similarity">
    <text evidence="1">Belongs to the AB hydrolase superfamily. AB hydrolase 2 family.</text>
</comment>
<keyword evidence="13" id="KW-1185">Reference proteome</keyword>
<evidence type="ECO:0000256" key="10">
    <source>
        <dbReference type="SAM" id="MobiDB-lite"/>
    </source>
</evidence>
<organism evidence="12 13">
    <name type="scientific">Thelonectria olida</name>
    <dbReference type="NCBI Taxonomy" id="1576542"/>
    <lineage>
        <taxon>Eukaryota</taxon>
        <taxon>Fungi</taxon>
        <taxon>Dikarya</taxon>
        <taxon>Ascomycota</taxon>
        <taxon>Pezizomycotina</taxon>
        <taxon>Sordariomycetes</taxon>
        <taxon>Hypocreomycetidae</taxon>
        <taxon>Hypocreales</taxon>
        <taxon>Nectriaceae</taxon>
        <taxon>Thelonectria</taxon>
    </lineage>
</organism>
<proteinExistence type="inferred from homology"/>
<dbReference type="SUPFAM" id="SSF53474">
    <property type="entry name" value="alpha/beta-Hydrolases"/>
    <property type="match status" value="1"/>
</dbReference>
<evidence type="ECO:0000256" key="1">
    <source>
        <dbReference type="ARBA" id="ARBA00006499"/>
    </source>
</evidence>
<keyword evidence="6" id="KW-0276">Fatty acid metabolism</keyword>
<comment type="caution">
    <text evidence="12">The sequence shown here is derived from an EMBL/GenBank/DDBJ whole genome shotgun (WGS) entry which is preliminary data.</text>
</comment>
<accession>A0A9P9AWD6</accession>
<dbReference type="GO" id="GO:0052689">
    <property type="term" value="F:carboxylic ester hydrolase activity"/>
    <property type="evidence" value="ECO:0007669"/>
    <property type="project" value="UniProtKB-KW"/>
</dbReference>
<dbReference type="AlphaFoldDB" id="A0A9P9AWD6"/>
<evidence type="ECO:0000256" key="8">
    <source>
        <dbReference type="ARBA" id="ARBA00031195"/>
    </source>
</evidence>
<evidence type="ECO:0000313" key="13">
    <source>
        <dbReference type="Proteomes" id="UP000777438"/>
    </source>
</evidence>